<dbReference type="InterPro" id="IPR002020">
    <property type="entry name" value="Citrate_synthase"/>
</dbReference>
<dbReference type="Gene3D" id="1.10.580.10">
    <property type="entry name" value="Citrate Synthase, domain 1"/>
    <property type="match status" value="1"/>
</dbReference>
<dbReference type="PANTHER" id="PTHR11739">
    <property type="entry name" value="CITRATE SYNTHASE"/>
    <property type="match status" value="1"/>
</dbReference>
<evidence type="ECO:0000313" key="5">
    <source>
        <dbReference type="EMBL" id="RNL18694.1"/>
    </source>
</evidence>
<dbReference type="GO" id="GO:0005829">
    <property type="term" value="C:cytosol"/>
    <property type="evidence" value="ECO:0007669"/>
    <property type="project" value="TreeGrafter"/>
</dbReference>
<comment type="similarity">
    <text evidence="2">Belongs to the citrate synthase family.</text>
</comment>
<comment type="caution">
    <text evidence="5">The sequence shown here is derived from an EMBL/GenBank/DDBJ whole genome shotgun (WGS) entry which is preliminary data.</text>
</comment>
<dbReference type="OrthoDB" id="9800864at2"/>
<evidence type="ECO:0000256" key="2">
    <source>
        <dbReference type="ARBA" id="ARBA00010566"/>
    </source>
</evidence>
<name>A0A3N0ADH2_9ACTN</name>
<accession>A0A3N0ADH2</accession>
<dbReference type="PRINTS" id="PR00143">
    <property type="entry name" value="CITRTSNTHASE"/>
</dbReference>
<dbReference type="InterPro" id="IPR016143">
    <property type="entry name" value="Citrate_synth-like_sm_a-sub"/>
</dbReference>
<sequence length="452" mass="50459">MHERNAMKDTLPLYRDFSSIHAVDPEYYSAKYDVKRGLRNADGTGVLAGVTNISNVHGYVVSEGDKVADRGRLSYRGYSINDLVDHVVAEDRFGFEETAYLLMSGELPTAEQLATFRSMIDEQRDLPDGFTANYIMKPPTRDVMNCLARSVLQLYAFDPNAEDRSAEHEIDTSVMLLSRLPRIMVLAYHVMRDKFHGDSMFIHHFVEGQSTAETILSMLRPDRSFTDTEAKTLDIMLMLHAEHGGGNNSTFVCRALTSADTDPYSAYAGAIGSLKGSRHGGANNRTLMMTDDIKQHVADITDEGQVADYLRKIVKKEAYDRTGLIYGMGHAVYTLSDPRAELCHKYAERLVKGTEYEAEFRLLENIERLAPVLLAEAGKSKDICANVDLYSGCVYGALGIPRELLTPIFACARMAGWSAHRFEEIVSGKRIMRPAYKKTGSARDYVAISDRA</sequence>
<organism evidence="5 6">
    <name type="scientific">Slackia faecicanis</name>
    <dbReference type="NCBI Taxonomy" id="255723"/>
    <lineage>
        <taxon>Bacteria</taxon>
        <taxon>Bacillati</taxon>
        <taxon>Actinomycetota</taxon>
        <taxon>Coriobacteriia</taxon>
        <taxon>Eggerthellales</taxon>
        <taxon>Eggerthellaceae</taxon>
        <taxon>Slackia</taxon>
    </lineage>
</organism>
<evidence type="ECO:0000256" key="1">
    <source>
        <dbReference type="ARBA" id="ARBA00005163"/>
    </source>
</evidence>
<dbReference type="PANTHER" id="PTHR11739:SF4">
    <property type="entry name" value="CITRATE SYNTHASE, PEROXISOMAL"/>
    <property type="match status" value="1"/>
</dbReference>
<evidence type="ECO:0000256" key="4">
    <source>
        <dbReference type="ARBA" id="ARBA00022679"/>
    </source>
</evidence>
<dbReference type="GO" id="GO:0005975">
    <property type="term" value="P:carbohydrate metabolic process"/>
    <property type="evidence" value="ECO:0007669"/>
    <property type="project" value="TreeGrafter"/>
</dbReference>
<evidence type="ECO:0000313" key="6">
    <source>
        <dbReference type="Proteomes" id="UP000267368"/>
    </source>
</evidence>
<dbReference type="Pfam" id="PF00285">
    <property type="entry name" value="Citrate_synt"/>
    <property type="match status" value="1"/>
</dbReference>
<proteinExistence type="inferred from homology"/>
<reference evidence="6" key="1">
    <citation type="submission" date="2018-05" db="EMBL/GenBank/DDBJ databases">
        <title>Genome Sequencing of selected type strains of the family Eggerthellaceae.</title>
        <authorList>
            <person name="Danylec N."/>
            <person name="Stoll D.A."/>
            <person name="Doetsch A."/>
            <person name="Huch M."/>
        </authorList>
    </citation>
    <scope>NUCLEOTIDE SEQUENCE [LARGE SCALE GENOMIC DNA]</scope>
    <source>
        <strain evidence="6">DSM 17537</strain>
    </source>
</reference>
<dbReference type="Proteomes" id="UP000267368">
    <property type="component" value="Unassembled WGS sequence"/>
</dbReference>
<dbReference type="UniPathway" id="UPA00223"/>
<gene>
    <name evidence="5" type="ORF">DMP07_08250</name>
</gene>
<dbReference type="Gene3D" id="1.10.230.10">
    <property type="entry name" value="Cytochrome P450-Terp, domain 2"/>
    <property type="match status" value="1"/>
</dbReference>
<dbReference type="GO" id="GO:0006099">
    <property type="term" value="P:tricarboxylic acid cycle"/>
    <property type="evidence" value="ECO:0007669"/>
    <property type="project" value="UniProtKB-UniPathway"/>
</dbReference>
<dbReference type="InterPro" id="IPR036969">
    <property type="entry name" value="Citrate_synthase_sf"/>
</dbReference>
<evidence type="ECO:0000256" key="3">
    <source>
        <dbReference type="ARBA" id="ARBA00012972"/>
    </source>
</evidence>
<dbReference type="NCBIfam" id="NF010635">
    <property type="entry name" value="PRK14032.1"/>
    <property type="match status" value="1"/>
</dbReference>
<dbReference type="EC" id="2.3.3.16" evidence="3"/>
<dbReference type="EMBL" id="QICB01000008">
    <property type="protein sequence ID" value="RNL18694.1"/>
    <property type="molecule type" value="Genomic_DNA"/>
</dbReference>
<dbReference type="AlphaFoldDB" id="A0A3N0ADH2"/>
<keyword evidence="4" id="KW-0808">Transferase</keyword>
<keyword evidence="6" id="KW-1185">Reference proteome</keyword>
<dbReference type="InterPro" id="IPR016142">
    <property type="entry name" value="Citrate_synth-like_lrg_a-sub"/>
</dbReference>
<comment type="pathway">
    <text evidence="1">Carbohydrate metabolism; tricarboxylic acid cycle.</text>
</comment>
<dbReference type="GO" id="GO:0036440">
    <property type="term" value="F:citrate synthase activity"/>
    <property type="evidence" value="ECO:0007669"/>
    <property type="project" value="UniProtKB-EC"/>
</dbReference>
<dbReference type="SUPFAM" id="SSF48256">
    <property type="entry name" value="Citrate synthase"/>
    <property type="match status" value="1"/>
</dbReference>
<protein>
    <recommendedName>
        <fullName evidence="3">citrate synthase (unknown stereospecificity)</fullName>
        <ecNumber evidence="3">2.3.3.16</ecNumber>
    </recommendedName>
</protein>